<dbReference type="PANTHER" id="PTHR45138">
    <property type="entry name" value="REGULATORY COMPONENTS OF SENSORY TRANSDUCTION SYSTEM"/>
    <property type="match status" value="1"/>
</dbReference>
<gene>
    <name evidence="3" type="ORF">BN000_03049</name>
</gene>
<feature type="transmembrane region" description="Helical" evidence="1">
    <location>
        <begin position="166"/>
        <end position="187"/>
    </location>
</feature>
<dbReference type="PROSITE" id="PS50887">
    <property type="entry name" value="GGDEF"/>
    <property type="match status" value="1"/>
</dbReference>
<evidence type="ECO:0000313" key="3">
    <source>
        <dbReference type="EMBL" id="CQD14811.1"/>
    </source>
</evidence>
<feature type="domain" description="GGDEF" evidence="2">
    <location>
        <begin position="223"/>
        <end position="355"/>
    </location>
</feature>
<feature type="transmembrane region" description="Helical" evidence="1">
    <location>
        <begin position="62"/>
        <end position="80"/>
    </location>
</feature>
<keyword evidence="1" id="KW-0812">Transmembrane</keyword>
<dbReference type="GO" id="GO:1902201">
    <property type="term" value="P:negative regulation of bacterial-type flagellum-dependent cell motility"/>
    <property type="evidence" value="ECO:0007669"/>
    <property type="project" value="TreeGrafter"/>
</dbReference>
<feature type="transmembrane region" description="Helical" evidence="1">
    <location>
        <begin position="134"/>
        <end position="154"/>
    </location>
</feature>
<dbReference type="InterPro" id="IPR000160">
    <property type="entry name" value="GGDEF_dom"/>
</dbReference>
<dbReference type="SMART" id="SM00267">
    <property type="entry name" value="GGDEF"/>
    <property type="match status" value="1"/>
</dbReference>
<dbReference type="GO" id="GO:0043709">
    <property type="term" value="P:cell adhesion involved in single-species biofilm formation"/>
    <property type="evidence" value="ECO:0007669"/>
    <property type="project" value="TreeGrafter"/>
</dbReference>
<feature type="transmembrane region" description="Helical" evidence="1">
    <location>
        <begin position="29"/>
        <end position="50"/>
    </location>
</feature>
<sequence>MHWIGVWWRQPDHYEWFSDYLGARGLKPFVRYLMVGILAILAAATLLMLNSPSGPQTPIRRAIAAAFIACLAGMALVWLRRWPGRVQSQVFSIVGTLGIGAMGVIEGDPRSGMLACAAFGGLAGYVAFCHSARLLVFTLGTALGTAAVCAGRIAESGDAAMAAANLLLLSAGILAVPFCGQVLVHWLSVDALKSSTDPLTGLRNRRGFYRSASKLSVADQRSPCLSVLMVDLDNFKRVNDTHGHAAGDRILVAVADSLRRIGNAETTIARVGGEEFLVARRIETAEACRIAEAMRQAIAATPWGVTASVGVSSLRLPTGGEALDRRVIERLVHAADLAMYEAKRAGGNQVRHADLPVPPVR</sequence>
<dbReference type="AlphaFoldDB" id="A0A0U1DGD3"/>
<protein>
    <submittedName>
        <fullName evidence="3">Diguanylate cyclase domain-containing protein</fullName>
    </submittedName>
</protein>
<proteinExistence type="predicted"/>
<dbReference type="RefSeq" id="WP_090421685.1">
    <property type="nucleotide sequence ID" value="NZ_CTEC01000002.1"/>
</dbReference>
<dbReference type="GO" id="GO:0005886">
    <property type="term" value="C:plasma membrane"/>
    <property type="evidence" value="ECO:0007669"/>
    <property type="project" value="TreeGrafter"/>
</dbReference>
<dbReference type="Pfam" id="PF00990">
    <property type="entry name" value="GGDEF"/>
    <property type="match status" value="1"/>
</dbReference>
<dbReference type="InterPro" id="IPR029787">
    <property type="entry name" value="Nucleotide_cyclase"/>
</dbReference>
<dbReference type="PANTHER" id="PTHR45138:SF9">
    <property type="entry name" value="DIGUANYLATE CYCLASE DGCM-RELATED"/>
    <property type="match status" value="1"/>
</dbReference>
<dbReference type="InterPro" id="IPR043128">
    <property type="entry name" value="Rev_trsase/Diguanyl_cyclase"/>
</dbReference>
<keyword evidence="4" id="KW-1185">Reference proteome</keyword>
<reference evidence="4" key="1">
    <citation type="submission" date="2015-03" db="EMBL/GenBank/DDBJ databases">
        <authorList>
            <person name="Urmite Genomes"/>
        </authorList>
    </citation>
    <scope>NUCLEOTIDE SEQUENCE [LARGE SCALE GENOMIC DNA]</scope>
    <source>
        <strain evidence="4">CSUR P1344</strain>
    </source>
</reference>
<evidence type="ECO:0000313" key="4">
    <source>
        <dbReference type="Proteomes" id="UP000199601"/>
    </source>
</evidence>
<evidence type="ECO:0000256" key="1">
    <source>
        <dbReference type="SAM" id="Phobius"/>
    </source>
</evidence>
<keyword evidence="1" id="KW-0472">Membrane</keyword>
<dbReference type="GO" id="GO:0052621">
    <property type="term" value="F:diguanylate cyclase activity"/>
    <property type="evidence" value="ECO:0007669"/>
    <property type="project" value="TreeGrafter"/>
</dbReference>
<name>A0A0U1DGD3_9MYCO</name>
<dbReference type="SUPFAM" id="SSF55073">
    <property type="entry name" value="Nucleotide cyclase"/>
    <property type="match status" value="1"/>
</dbReference>
<organism evidence="3 4">
    <name type="scientific">Mycobacterium europaeum</name>
    <dbReference type="NCBI Taxonomy" id="761804"/>
    <lineage>
        <taxon>Bacteria</taxon>
        <taxon>Bacillati</taxon>
        <taxon>Actinomycetota</taxon>
        <taxon>Actinomycetes</taxon>
        <taxon>Mycobacteriales</taxon>
        <taxon>Mycobacteriaceae</taxon>
        <taxon>Mycobacterium</taxon>
        <taxon>Mycobacterium simiae complex</taxon>
    </lineage>
</organism>
<keyword evidence="1" id="KW-1133">Transmembrane helix</keyword>
<accession>A0A0U1DGD3</accession>
<dbReference type="CDD" id="cd01949">
    <property type="entry name" value="GGDEF"/>
    <property type="match status" value="1"/>
</dbReference>
<dbReference type="NCBIfam" id="TIGR00254">
    <property type="entry name" value="GGDEF"/>
    <property type="match status" value="1"/>
</dbReference>
<dbReference type="EMBL" id="CTEC01000002">
    <property type="protein sequence ID" value="CQD14811.1"/>
    <property type="molecule type" value="Genomic_DNA"/>
</dbReference>
<dbReference type="Proteomes" id="UP000199601">
    <property type="component" value="Unassembled WGS sequence"/>
</dbReference>
<evidence type="ECO:0000259" key="2">
    <source>
        <dbReference type="PROSITE" id="PS50887"/>
    </source>
</evidence>
<dbReference type="InterPro" id="IPR050469">
    <property type="entry name" value="Diguanylate_Cyclase"/>
</dbReference>
<dbReference type="Gene3D" id="3.30.70.270">
    <property type="match status" value="1"/>
</dbReference>
<feature type="transmembrane region" description="Helical" evidence="1">
    <location>
        <begin position="86"/>
        <end position="105"/>
    </location>
</feature>